<dbReference type="InterPro" id="IPR001293">
    <property type="entry name" value="Znf_TRAF"/>
</dbReference>
<feature type="region of interest" description="Disordered" evidence="6">
    <location>
        <begin position="371"/>
        <end position="423"/>
    </location>
</feature>
<dbReference type="InterPro" id="IPR017907">
    <property type="entry name" value="Znf_RING_CS"/>
</dbReference>
<dbReference type="PROSITE" id="PS00518">
    <property type="entry name" value="ZF_RING_1"/>
    <property type="match status" value="1"/>
</dbReference>
<feature type="domain" description="TRAF-type" evidence="8">
    <location>
        <begin position="158"/>
        <end position="202"/>
    </location>
</feature>
<proteinExistence type="predicted"/>
<keyword evidence="5" id="KW-0175">Coiled coil</keyword>
<dbReference type="SUPFAM" id="SSF57850">
    <property type="entry name" value="RING/U-box"/>
    <property type="match status" value="1"/>
</dbReference>
<dbReference type="AlphaFoldDB" id="A0A9W4SRE0"/>
<accession>A0A9W4SRE0</accession>
<evidence type="ECO:0000256" key="3">
    <source>
        <dbReference type="ARBA" id="ARBA00022833"/>
    </source>
</evidence>
<dbReference type="Pfam" id="PF13923">
    <property type="entry name" value="zf-C3HC4_2"/>
    <property type="match status" value="1"/>
</dbReference>
<keyword evidence="1 4" id="KW-0479">Metal-binding</keyword>
<reference evidence="9" key="1">
    <citation type="submission" date="2022-08" db="EMBL/GenBank/DDBJ databases">
        <authorList>
            <person name="Kallberg Y."/>
            <person name="Tangrot J."/>
            <person name="Rosling A."/>
        </authorList>
    </citation>
    <scope>NUCLEOTIDE SEQUENCE</scope>
    <source>
        <strain evidence="9">Wild A</strain>
    </source>
</reference>
<evidence type="ECO:0000256" key="4">
    <source>
        <dbReference type="PROSITE-ProRule" id="PRU00207"/>
    </source>
</evidence>
<dbReference type="PANTHER" id="PTHR10131">
    <property type="entry name" value="TNF RECEPTOR ASSOCIATED FACTOR"/>
    <property type="match status" value="1"/>
</dbReference>
<dbReference type="SUPFAM" id="SSF49599">
    <property type="entry name" value="TRAF domain-like"/>
    <property type="match status" value="2"/>
</dbReference>
<evidence type="ECO:0000256" key="2">
    <source>
        <dbReference type="ARBA" id="ARBA00022771"/>
    </source>
</evidence>
<feature type="coiled-coil region" evidence="5">
    <location>
        <begin position="234"/>
        <end position="261"/>
    </location>
</feature>
<feature type="zinc finger region" description="TRAF-type" evidence="4">
    <location>
        <begin position="158"/>
        <end position="202"/>
    </location>
</feature>
<dbReference type="Proteomes" id="UP001153678">
    <property type="component" value="Unassembled WGS sequence"/>
</dbReference>
<evidence type="ECO:0000313" key="10">
    <source>
        <dbReference type="Proteomes" id="UP001153678"/>
    </source>
</evidence>
<keyword evidence="3 4" id="KW-0862">Zinc</keyword>
<feature type="coiled-coil region" evidence="5">
    <location>
        <begin position="292"/>
        <end position="319"/>
    </location>
</feature>
<dbReference type="InterPro" id="IPR013083">
    <property type="entry name" value="Znf_RING/FYVE/PHD"/>
</dbReference>
<comment type="caution">
    <text evidence="9">The sequence shown here is derived from an EMBL/GenBank/DDBJ whole genome shotgun (WGS) entry which is preliminary data.</text>
</comment>
<dbReference type="Gene3D" id="3.30.40.10">
    <property type="entry name" value="Zinc/RING finger domain, C3HC4 (zinc finger)"/>
    <property type="match status" value="3"/>
</dbReference>
<evidence type="ECO:0000313" key="9">
    <source>
        <dbReference type="EMBL" id="CAI2178839.1"/>
    </source>
</evidence>
<evidence type="ECO:0000259" key="8">
    <source>
        <dbReference type="PROSITE" id="PS50145"/>
    </source>
</evidence>
<keyword evidence="10" id="KW-1185">Reference proteome</keyword>
<feature type="domain" description="RING-type" evidence="7">
    <location>
        <begin position="18"/>
        <end position="57"/>
    </location>
</feature>
<evidence type="ECO:0000256" key="5">
    <source>
        <dbReference type="SAM" id="Coils"/>
    </source>
</evidence>
<evidence type="ECO:0000259" key="7">
    <source>
        <dbReference type="PROSITE" id="PS50089"/>
    </source>
</evidence>
<keyword evidence="2 4" id="KW-0863">Zinc-finger</keyword>
<dbReference type="EMBL" id="CAMKVN010001932">
    <property type="protein sequence ID" value="CAI2178839.1"/>
    <property type="molecule type" value="Genomic_DNA"/>
</dbReference>
<feature type="zinc finger region" description="TRAF-type" evidence="4">
    <location>
        <begin position="103"/>
        <end position="156"/>
    </location>
</feature>
<organism evidence="9 10">
    <name type="scientific">Funneliformis geosporum</name>
    <dbReference type="NCBI Taxonomy" id="1117311"/>
    <lineage>
        <taxon>Eukaryota</taxon>
        <taxon>Fungi</taxon>
        <taxon>Fungi incertae sedis</taxon>
        <taxon>Mucoromycota</taxon>
        <taxon>Glomeromycotina</taxon>
        <taxon>Glomeromycetes</taxon>
        <taxon>Glomerales</taxon>
        <taxon>Glomeraceae</taxon>
        <taxon>Funneliformis</taxon>
    </lineage>
</organism>
<dbReference type="Pfam" id="PF02176">
    <property type="entry name" value="zf-TRAF"/>
    <property type="match status" value="1"/>
</dbReference>
<protein>
    <submittedName>
        <fullName evidence="9">10059_t:CDS:1</fullName>
    </submittedName>
</protein>
<sequence>MDLNSIAYVESVNSNLICCICQTPFVDPVVIDTCGHTFCKDCITQALSTRSTCPVDRSHISNVNELKPATKIIMNMVNELLVYCPNKNDGCLYQGQRQLLNFHLQEECLFTKLECNNEECREMILKRDLSKHMENCIARMVKCETCKEIVPLSTLEGHKITCPVKNIECPFCHTTRIQSEHTLHLEECPDKYVTCRHAEFGCIWEGLQHDLSDHIGSCNYESLKEFFKMYKQRNDALDLENQQLKTIVQDLRNTVDLLEGQVSAISDWLSNFIDPKGLASNVEGEPSISSIHELLLSDNDRMKNEIENLSASLTDLELRQNVAIMTEGMRMQEEIHGIKNICHGLRMQMHYILMERRGGEPSVRTACPKGSVNVRPGLIGPMGLGRTVPPNTNNSKSSLDSSSASNPHLLRILGPESPRKEKL</sequence>
<dbReference type="GO" id="GO:0008270">
    <property type="term" value="F:zinc ion binding"/>
    <property type="evidence" value="ECO:0007669"/>
    <property type="project" value="UniProtKB-KW"/>
</dbReference>
<evidence type="ECO:0000256" key="1">
    <source>
        <dbReference type="ARBA" id="ARBA00022723"/>
    </source>
</evidence>
<feature type="domain" description="TRAF-type" evidence="8">
    <location>
        <begin position="103"/>
        <end position="156"/>
    </location>
</feature>
<dbReference type="SMART" id="SM00184">
    <property type="entry name" value="RING"/>
    <property type="match status" value="1"/>
</dbReference>
<feature type="compositionally biased region" description="Low complexity" evidence="6">
    <location>
        <begin position="391"/>
        <end position="406"/>
    </location>
</feature>
<dbReference type="InterPro" id="IPR001841">
    <property type="entry name" value="Znf_RING"/>
</dbReference>
<gene>
    <name evidence="9" type="ORF">FWILDA_LOCUS8789</name>
</gene>
<name>A0A9W4SRE0_9GLOM</name>
<dbReference type="PROSITE" id="PS50089">
    <property type="entry name" value="ZF_RING_2"/>
    <property type="match status" value="1"/>
</dbReference>
<dbReference type="PROSITE" id="PS50145">
    <property type="entry name" value="ZF_TRAF"/>
    <property type="match status" value="2"/>
</dbReference>
<evidence type="ECO:0000256" key="6">
    <source>
        <dbReference type="SAM" id="MobiDB-lite"/>
    </source>
</evidence>
<dbReference type="OrthoDB" id="1630758at2759"/>
<dbReference type="PANTHER" id="PTHR10131:SF94">
    <property type="entry name" value="TNF RECEPTOR-ASSOCIATED FACTOR 4"/>
    <property type="match status" value="1"/>
</dbReference>